<gene>
    <name evidence="2" type="ORF">EDB92DRAFT_373679</name>
</gene>
<name>A0AAD4LMA7_9AGAM</name>
<feature type="compositionally biased region" description="Basic residues" evidence="1">
    <location>
        <begin position="66"/>
        <end position="75"/>
    </location>
</feature>
<dbReference type="EMBL" id="JAKELL010000017">
    <property type="protein sequence ID" value="KAH8993685.1"/>
    <property type="molecule type" value="Genomic_DNA"/>
</dbReference>
<accession>A0AAD4LMA7</accession>
<evidence type="ECO:0000313" key="2">
    <source>
        <dbReference type="EMBL" id="KAH8993685.1"/>
    </source>
</evidence>
<protein>
    <submittedName>
        <fullName evidence="2">Uncharacterized protein</fullName>
    </submittedName>
</protein>
<comment type="caution">
    <text evidence="2">The sequence shown here is derived from an EMBL/GenBank/DDBJ whole genome shotgun (WGS) entry which is preliminary data.</text>
</comment>
<evidence type="ECO:0000256" key="1">
    <source>
        <dbReference type="SAM" id="MobiDB-lite"/>
    </source>
</evidence>
<feature type="region of interest" description="Disordered" evidence="1">
    <location>
        <begin position="42"/>
        <end position="108"/>
    </location>
</feature>
<organism evidence="2 3">
    <name type="scientific">Lactarius akahatsu</name>
    <dbReference type="NCBI Taxonomy" id="416441"/>
    <lineage>
        <taxon>Eukaryota</taxon>
        <taxon>Fungi</taxon>
        <taxon>Dikarya</taxon>
        <taxon>Basidiomycota</taxon>
        <taxon>Agaricomycotina</taxon>
        <taxon>Agaricomycetes</taxon>
        <taxon>Russulales</taxon>
        <taxon>Russulaceae</taxon>
        <taxon>Lactarius</taxon>
    </lineage>
</organism>
<dbReference type="AlphaFoldDB" id="A0AAD4LMA7"/>
<dbReference type="Proteomes" id="UP001201163">
    <property type="component" value="Unassembled WGS sequence"/>
</dbReference>
<sequence>MSGQQAEKSVLSLWRRWLIGALVTGTVVDIIDNAHHTIEYPMSTQTGQDARGRRVARVRVEERTGQGRKNRKGKNSIRDGTRGATAQKSVSESVNRRRKGVNQVGPRL</sequence>
<evidence type="ECO:0000313" key="3">
    <source>
        <dbReference type="Proteomes" id="UP001201163"/>
    </source>
</evidence>
<feature type="compositionally biased region" description="Polar residues" evidence="1">
    <location>
        <begin position="84"/>
        <end position="93"/>
    </location>
</feature>
<proteinExistence type="predicted"/>
<keyword evidence="3" id="KW-1185">Reference proteome</keyword>
<reference evidence="2" key="1">
    <citation type="submission" date="2022-01" db="EMBL/GenBank/DDBJ databases">
        <title>Comparative genomics reveals a dynamic genome evolution in the ectomycorrhizal milk-cap (Lactarius) mushrooms.</title>
        <authorList>
            <consortium name="DOE Joint Genome Institute"/>
            <person name="Lebreton A."/>
            <person name="Tang N."/>
            <person name="Kuo A."/>
            <person name="LaButti K."/>
            <person name="Drula E."/>
            <person name="Barry K."/>
            <person name="Clum A."/>
            <person name="Lipzen A."/>
            <person name="Mousain D."/>
            <person name="Ng V."/>
            <person name="Wang R."/>
            <person name="Wang X."/>
            <person name="Dai Y."/>
            <person name="Henrissat B."/>
            <person name="Grigoriev I.V."/>
            <person name="Guerin-Laguette A."/>
            <person name="Yu F."/>
            <person name="Martin F.M."/>
        </authorList>
    </citation>
    <scope>NUCLEOTIDE SEQUENCE</scope>
    <source>
        <strain evidence="2">QP</strain>
    </source>
</reference>